<evidence type="ECO:0000256" key="4">
    <source>
        <dbReference type="ARBA" id="ARBA00023163"/>
    </source>
</evidence>
<dbReference type="InterPro" id="IPR036388">
    <property type="entry name" value="WH-like_DNA-bd_sf"/>
</dbReference>
<dbReference type="Gene3D" id="1.10.10.10">
    <property type="entry name" value="Winged helix-like DNA-binding domain superfamily/Winged helix DNA-binding domain"/>
    <property type="match status" value="1"/>
</dbReference>
<dbReference type="EMBL" id="AFNV02000018">
    <property type="protein sequence ID" value="ERJ18467.1"/>
    <property type="molecule type" value="Genomic_DNA"/>
</dbReference>
<dbReference type="eggNOG" id="COG0583">
    <property type="taxonomic scope" value="Bacteria"/>
</dbReference>
<reference evidence="6 7" key="2">
    <citation type="journal article" date="2013" name="PLoS ONE">
        <title>INDIGO - INtegrated Data Warehouse of MIcrobial GenOmes with Examples from the Red Sea Extremophiles.</title>
        <authorList>
            <person name="Alam I."/>
            <person name="Antunes A."/>
            <person name="Kamau A.A."/>
            <person name="Ba Alawi W."/>
            <person name="Kalkatawi M."/>
            <person name="Stingl U."/>
            <person name="Bajic V.B."/>
        </authorList>
    </citation>
    <scope>NUCLEOTIDE SEQUENCE [LARGE SCALE GENOMIC DNA]</scope>
    <source>
        <strain evidence="6 7">E1L3A</strain>
    </source>
</reference>
<keyword evidence="3" id="KW-0238">DNA-binding</keyword>
<feature type="domain" description="HTH lysR-type" evidence="5">
    <location>
        <begin position="18"/>
        <end position="75"/>
    </location>
</feature>
<dbReference type="SUPFAM" id="SSF53850">
    <property type="entry name" value="Periplasmic binding protein-like II"/>
    <property type="match status" value="1"/>
</dbReference>
<name>F7QBG9_9GAMM</name>
<comment type="caution">
    <text evidence="6">The sequence shown here is derived from an EMBL/GenBank/DDBJ whole genome shotgun (WGS) entry which is preliminary data.</text>
</comment>
<dbReference type="CDD" id="cd08419">
    <property type="entry name" value="PBP2_CbbR_RubisCO_like"/>
    <property type="match status" value="1"/>
</dbReference>
<dbReference type="InterPro" id="IPR000847">
    <property type="entry name" value="LysR_HTH_N"/>
</dbReference>
<dbReference type="STRING" id="1033802.SSPSH_002548"/>
<gene>
    <name evidence="6" type="primary">rbcR</name>
    <name evidence="6" type="ORF">SSPSH_002548</name>
</gene>
<dbReference type="SUPFAM" id="SSF46785">
    <property type="entry name" value="Winged helix' DNA-binding domain"/>
    <property type="match status" value="1"/>
</dbReference>
<dbReference type="AlphaFoldDB" id="F7QBG9"/>
<protein>
    <submittedName>
        <fullName evidence="6">Rubisco operon transcriptional regulator protein</fullName>
        <ecNumber evidence="6">2.7.13.3</ecNumber>
    </submittedName>
</protein>
<dbReference type="Gene3D" id="3.40.190.290">
    <property type="match status" value="1"/>
</dbReference>
<evidence type="ECO:0000259" key="5">
    <source>
        <dbReference type="PROSITE" id="PS50931"/>
    </source>
</evidence>
<reference evidence="6 7" key="1">
    <citation type="journal article" date="2011" name="J. Bacteriol.">
        <title>Genome sequence of Salinisphaera shabanensis, a gammaproteobacterium from the harsh, variable environment of the brine-seawater interface of the Shaban Deep in the Red Sea.</title>
        <authorList>
            <person name="Antunes A."/>
            <person name="Alam I."/>
            <person name="Bajic V.B."/>
            <person name="Stingl U."/>
        </authorList>
    </citation>
    <scope>NUCLEOTIDE SEQUENCE [LARGE SCALE GENOMIC DNA]</scope>
    <source>
        <strain evidence="6 7">E1L3A</strain>
    </source>
</reference>
<evidence type="ECO:0000313" key="6">
    <source>
        <dbReference type="EMBL" id="ERJ18467.1"/>
    </source>
</evidence>
<accession>F7QBG9</accession>
<dbReference type="GO" id="GO:0000976">
    <property type="term" value="F:transcription cis-regulatory region binding"/>
    <property type="evidence" value="ECO:0007669"/>
    <property type="project" value="TreeGrafter"/>
</dbReference>
<dbReference type="EC" id="2.7.13.3" evidence="6"/>
<dbReference type="Proteomes" id="UP000006242">
    <property type="component" value="Unassembled WGS sequence"/>
</dbReference>
<dbReference type="GO" id="GO:0003700">
    <property type="term" value="F:DNA-binding transcription factor activity"/>
    <property type="evidence" value="ECO:0007669"/>
    <property type="project" value="InterPro"/>
</dbReference>
<organism evidence="6 7">
    <name type="scientific">Salinisphaera shabanensis E1L3A</name>
    <dbReference type="NCBI Taxonomy" id="1033802"/>
    <lineage>
        <taxon>Bacteria</taxon>
        <taxon>Pseudomonadati</taxon>
        <taxon>Pseudomonadota</taxon>
        <taxon>Gammaproteobacteria</taxon>
        <taxon>Salinisphaerales</taxon>
        <taxon>Salinisphaeraceae</taxon>
        <taxon>Salinisphaera</taxon>
    </lineage>
</organism>
<dbReference type="Pfam" id="PF03466">
    <property type="entry name" value="LysR_substrate"/>
    <property type="match status" value="1"/>
</dbReference>
<evidence type="ECO:0000256" key="2">
    <source>
        <dbReference type="ARBA" id="ARBA00023015"/>
    </source>
</evidence>
<dbReference type="PRINTS" id="PR00039">
    <property type="entry name" value="HTHLYSR"/>
</dbReference>
<comment type="similarity">
    <text evidence="1">Belongs to the LysR transcriptional regulatory family.</text>
</comment>
<keyword evidence="6" id="KW-0808">Transferase</keyword>
<dbReference type="Pfam" id="PF00126">
    <property type="entry name" value="HTH_1"/>
    <property type="match status" value="1"/>
</dbReference>
<dbReference type="PROSITE" id="PS50931">
    <property type="entry name" value="HTH_LYSR"/>
    <property type="match status" value="1"/>
</dbReference>
<sequence>MLWNGREDGAKTVRRMNITLRQLKVFEAVARHASYTRAAEELHLTQPAVSIQVKSLEEVLGLALFEQFGKQIYLTTAGEEILRYSRGIAAQIDEIGDVVARLKGVSRGSLHLAVATTANYFITHLLAAFHREFPEVAINLSVTNRQALLKQLAENRIDMVVMGEPPAEQGLAGTAFMENPLVVIAAPGHPLSSRRRIPLKTIAKEPFVVREEGSGTRAAMTRFARRHQIAITPAMVMTSNEAIKQAVSAGLGLGLVSAHTLELDLYAERLQILDVAHFPITREWYVVNREGKRLSPAAQAFKQFLIDNADTVWPTATKAAGAITGASG</sequence>
<dbReference type="PANTHER" id="PTHR30126:SF5">
    <property type="entry name" value="HTH-TYPE TRANSCRIPTIONAL ACTIVATOR CMPR"/>
    <property type="match status" value="1"/>
</dbReference>
<keyword evidence="2" id="KW-0805">Transcription regulation</keyword>
<evidence type="ECO:0000313" key="7">
    <source>
        <dbReference type="Proteomes" id="UP000006242"/>
    </source>
</evidence>
<dbReference type="PANTHER" id="PTHR30126">
    <property type="entry name" value="HTH-TYPE TRANSCRIPTIONAL REGULATOR"/>
    <property type="match status" value="1"/>
</dbReference>
<dbReference type="FunFam" id="1.10.10.10:FF:000001">
    <property type="entry name" value="LysR family transcriptional regulator"/>
    <property type="match status" value="1"/>
</dbReference>
<dbReference type="InterPro" id="IPR036390">
    <property type="entry name" value="WH_DNA-bd_sf"/>
</dbReference>
<keyword evidence="7" id="KW-1185">Reference proteome</keyword>
<dbReference type="InterPro" id="IPR005119">
    <property type="entry name" value="LysR_subst-bd"/>
</dbReference>
<evidence type="ECO:0000256" key="3">
    <source>
        <dbReference type="ARBA" id="ARBA00023125"/>
    </source>
</evidence>
<proteinExistence type="inferred from homology"/>
<evidence type="ECO:0000256" key="1">
    <source>
        <dbReference type="ARBA" id="ARBA00009437"/>
    </source>
</evidence>
<keyword evidence="4" id="KW-0804">Transcription</keyword>
<dbReference type="GO" id="GO:0004673">
    <property type="term" value="F:protein histidine kinase activity"/>
    <property type="evidence" value="ECO:0007669"/>
    <property type="project" value="UniProtKB-EC"/>
</dbReference>